<dbReference type="OrthoDB" id="255727at2"/>
<evidence type="ECO:0000256" key="2">
    <source>
        <dbReference type="ARBA" id="ARBA00022559"/>
    </source>
</evidence>
<dbReference type="Pfam" id="PF00199">
    <property type="entry name" value="Catalase"/>
    <property type="match status" value="1"/>
</dbReference>
<feature type="domain" description="Catalase core" evidence="10">
    <location>
        <begin position="24"/>
        <end position="334"/>
    </location>
</feature>
<evidence type="ECO:0000256" key="5">
    <source>
        <dbReference type="ARBA" id="ARBA00023002"/>
    </source>
</evidence>
<reference evidence="11 12" key="1">
    <citation type="journal article" date="2016" name="J. Microbiol.">
        <title>Dankookia rubra gen. nov., sp. nov., an alphaproteobacterium isolated from sediment of a shallow stream.</title>
        <authorList>
            <person name="Kim W.H."/>
            <person name="Kim D.H."/>
            <person name="Kang K."/>
            <person name="Ahn T.Y."/>
        </authorList>
    </citation>
    <scope>NUCLEOTIDE SEQUENCE [LARGE SCALE GENOMIC DNA]</scope>
    <source>
        <strain evidence="11 12">JCM30602</strain>
    </source>
</reference>
<protein>
    <recommendedName>
        <fullName evidence="7">Catalase-related peroxidase</fullName>
        <ecNumber evidence="7">1.11.1.-</ecNumber>
    </recommendedName>
</protein>
<evidence type="ECO:0000256" key="8">
    <source>
        <dbReference type="PIRSR" id="PIRSR000296-1"/>
    </source>
</evidence>
<dbReference type="SUPFAM" id="SSF56634">
    <property type="entry name" value="Heme-dependent catalase-like"/>
    <property type="match status" value="1"/>
</dbReference>
<comment type="function">
    <text evidence="7">Has an organic peroxide-dependent peroxidase activity.</text>
</comment>
<dbReference type="GO" id="GO:0046872">
    <property type="term" value="F:metal ion binding"/>
    <property type="evidence" value="ECO:0007669"/>
    <property type="project" value="UniProtKB-KW"/>
</dbReference>
<evidence type="ECO:0000259" key="10">
    <source>
        <dbReference type="SMART" id="SM01060"/>
    </source>
</evidence>
<dbReference type="EC" id="1.11.1.-" evidence="7"/>
<dbReference type="PRINTS" id="PR00067">
    <property type="entry name" value="CATALASE"/>
</dbReference>
<dbReference type="InterPro" id="IPR020835">
    <property type="entry name" value="Catalase_sf"/>
</dbReference>
<dbReference type="InterPro" id="IPR018028">
    <property type="entry name" value="Catalase"/>
</dbReference>
<evidence type="ECO:0000256" key="4">
    <source>
        <dbReference type="ARBA" id="ARBA00022723"/>
    </source>
</evidence>
<keyword evidence="3 7" id="KW-0349">Heme</keyword>
<keyword evidence="6 7" id="KW-0408">Iron</keyword>
<comment type="cofactor">
    <cofactor evidence="7">
        <name>heme</name>
        <dbReference type="ChEBI" id="CHEBI:30413"/>
    </cofactor>
</comment>
<dbReference type="AlphaFoldDB" id="A0A4R5QBM4"/>
<name>A0A4R5QBM4_9PROT</name>
<keyword evidence="2 7" id="KW-0575">Peroxidase</keyword>
<proteinExistence type="inferred from homology"/>
<accession>A0A4R5QBM4</accession>
<dbReference type="PROSITE" id="PS51402">
    <property type="entry name" value="CATALASE_3"/>
    <property type="match status" value="1"/>
</dbReference>
<comment type="similarity">
    <text evidence="1 7">Belongs to the catalase family.</text>
</comment>
<dbReference type="PANTHER" id="PTHR11465:SF9">
    <property type="entry name" value="CATALASE"/>
    <property type="match status" value="1"/>
</dbReference>
<dbReference type="GO" id="GO:0042744">
    <property type="term" value="P:hydrogen peroxide catabolic process"/>
    <property type="evidence" value="ECO:0007669"/>
    <property type="project" value="TreeGrafter"/>
</dbReference>
<evidence type="ECO:0000256" key="3">
    <source>
        <dbReference type="ARBA" id="ARBA00022617"/>
    </source>
</evidence>
<evidence type="ECO:0000256" key="7">
    <source>
        <dbReference type="PIRNR" id="PIRNR000296"/>
    </source>
</evidence>
<dbReference type="GO" id="GO:0005737">
    <property type="term" value="C:cytoplasm"/>
    <property type="evidence" value="ECO:0007669"/>
    <property type="project" value="TreeGrafter"/>
</dbReference>
<feature type="binding site" description="axial binding residue" evidence="9">
    <location>
        <position position="325"/>
    </location>
    <ligand>
        <name>heme</name>
        <dbReference type="ChEBI" id="CHEBI:30413"/>
    </ligand>
    <ligandPart>
        <name>Fe</name>
        <dbReference type="ChEBI" id="CHEBI:18248"/>
    </ligandPart>
</feature>
<gene>
    <name evidence="11" type="ORF">E2C06_21905</name>
</gene>
<dbReference type="GO" id="GO:0020037">
    <property type="term" value="F:heme binding"/>
    <property type="evidence" value="ECO:0007669"/>
    <property type="project" value="InterPro"/>
</dbReference>
<evidence type="ECO:0000256" key="9">
    <source>
        <dbReference type="PIRSR" id="PIRSR000296-2"/>
    </source>
</evidence>
<dbReference type="Proteomes" id="UP000295096">
    <property type="component" value="Unassembled WGS sequence"/>
</dbReference>
<dbReference type="CDD" id="cd08153">
    <property type="entry name" value="srpA_like"/>
    <property type="match status" value="1"/>
</dbReference>
<keyword evidence="4 7" id="KW-0479">Metal-binding</keyword>
<dbReference type="Gene3D" id="2.40.180.10">
    <property type="entry name" value="Catalase core domain"/>
    <property type="match status" value="1"/>
</dbReference>
<dbReference type="InterPro" id="IPR024168">
    <property type="entry name" value="Catalase_SrpA-type_pred"/>
</dbReference>
<dbReference type="SMART" id="SM01060">
    <property type="entry name" value="Catalase"/>
    <property type="match status" value="1"/>
</dbReference>
<dbReference type="GO" id="GO:0004096">
    <property type="term" value="F:catalase activity"/>
    <property type="evidence" value="ECO:0007669"/>
    <property type="project" value="InterPro"/>
</dbReference>
<evidence type="ECO:0000313" key="11">
    <source>
        <dbReference type="EMBL" id="TDH60500.1"/>
    </source>
</evidence>
<sequence>MHMPTRPFATALAVGMFAGLLGTVTPARTETPSPEAIVDAFEAVLGPIRTHRPSHAKGTCAAGYFAATPEGARLSVSPIFNGQRVPTIIRFGVGVGNPRGPDTGRTTRSLSIRFETQGGEIWDMANISAPIFGSPTPQALVDGLLARRPDPATGQPNPQAVTAFVAANPAATLQARWLAATLPSASWATTPYWGVNAFRFRGADGEVRHARWVFEPRAGTLRLTEEQMRTLPNDFLAEELRRRITEAPVEFDMVLQFPGTGDDVTNPTVAWPDDRPRAVVGRLTVTDVAPGPGGACDPISFMTLEQAPGVELSYDPTLQARAAAYAVSLSRRLQ</sequence>
<evidence type="ECO:0000256" key="1">
    <source>
        <dbReference type="ARBA" id="ARBA00005329"/>
    </source>
</evidence>
<keyword evidence="5 7" id="KW-0560">Oxidoreductase</keyword>
<evidence type="ECO:0000256" key="6">
    <source>
        <dbReference type="ARBA" id="ARBA00023004"/>
    </source>
</evidence>
<dbReference type="Gene3D" id="1.20.1280.120">
    <property type="match status" value="1"/>
</dbReference>
<dbReference type="EMBL" id="SMSJ01000037">
    <property type="protein sequence ID" value="TDH60500.1"/>
    <property type="molecule type" value="Genomic_DNA"/>
</dbReference>
<evidence type="ECO:0000313" key="12">
    <source>
        <dbReference type="Proteomes" id="UP000295096"/>
    </source>
</evidence>
<keyword evidence="12" id="KW-1185">Reference proteome</keyword>
<dbReference type="InterPro" id="IPR011614">
    <property type="entry name" value="Catalase_core"/>
</dbReference>
<feature type="active site" evidence="8">
    <location>
        <position position="55"/>
    </location>
</feature>
<organism evidence="11 12">
    <name type="scientific">Dankookia rubra</name>
    <dbReference type="NCBI Taxonomy" id="1442381"/>
    <lineage>
        <taxon>Bacteria</taxon>
        <taxon>Pseudomonadati</taxon>
        <taxon>Pseudomonadota</taxon>
        <taxon>Alphaproteobacteria</taxon>
        <taxon>Acetobacterales</taxon>
        <taxon>Roseomonadaceae</taxon>
        <taxon>Dankookia</taxon>
    </lineage>
</organism>
<comment type="caution">
    <text evidence="11">The sequence shown here is derived from an EMBL/GenBank/DDBJ whole genome shotgun (WGS) entry which is preliminary data.</text>
</comment>
<dbReference type="PIRSF" id="PIRSF000296">
    <property type="entry name" value="SrpA"/>
    <property type="match status" value="1"/>
</dbReference>
<dbReference type="PANTHER" id="PTHR11465">
    <property type="entry name" value="CATALASE"/>
    <property type="match status" value="1"/>
</dbReference>
<dbReference type="GO" id="GO:0042542">
    <property type="term" value="P:response to hydrogen peroxide"/>
    <property type="evidence" value="ECO:0007669"/>
    <property type="project" value="TreeGrafter"/>
</dbReference>